<accession>A0A6A6H3M2</accession>
<comment type="subcellular location">
    <subcellularLocation>
        <location evidence="1">Nucleus</location>
    </subcellularLocation>
</comment>
<evidence type="ECO:0000313" key="7">
    <source>
        <dbReference type="Proteomes" id="UP000800092"/>
    </source>
</evidence>
<reference evidence="6" key="1">
    <citation type="journal article" date="2020" name="Stud. Mycol.">
        <title>101 Dothideomycetes genomes: a test case for predicting lifestyles and emergence of pathogens.</title>
        <authorList>
            <person name="Haridas S."/>
            <person name="Albert R."/>
            <person name="Binder M."/>
            <person name="Bloem J."/>
            <person name="Labutti K."/>
            <person name="Salamov A."/>
            <person name="Andreopoulos B."/>
            <person name="Baker S."/>
            <person name="Barry K."/>
            <person name="Bills G."/>
            <person name="Bluhm B."/>
            <person name="Cannon C."/>
            <person name="Castanera R."/>
            <person name="Culley D."/>
            <person name="Daum C."/>
            <person name="Ezra D."/>
            <person name="Gonzalez J."/>
            <person name="Henrissat B."/>
            <person name="Kuo A."/>
            <person name="Liang C."/>
            <person name="Lipzen A."/>
            <person name="Lutzoni F."/>
            <person name="Magnuson J."/>
            <person name="Mondo S."/>
            <person name="Nolan M."/>
            <person name="Ohm R."/>
            <person name="Pangilinan J."/>
            <person name="Park H.-J."/>
            <person name="Ramirez L."/>
            <person name="Alfaro M."/>
            <person name="Sun H."/>
            <person name="Tritt A."/>
            <person name="Yoshinaga Y."/>
            <person name="Zwiers L.-H."/>
            <person name="Turgeon B."/>
            <person name="Goodwin S."/>
            <person name="Spatafora J."/>
            <person name="Crous P."/>
            <person name="Grigoriev I."/>
        </authorList>
    </citation>
    <scope>NUCLEOTIDE SEQUENCE</scope>
    <source>
        <strain evidence="6">Tuck. ex Michener</strain>
    </source>
</reference>
<dbReference type="AlphaFoldDB" id="A0A6A6H3M2"/>
<protein>
    <recommendedName>
        <fullName evidence="5">INO80 complex subunit F domain-containing protein</fullName>
    </recommendedName>
</protein>
<dbReference type="OrthoDB" id="10070927at2759"/>
<dbReference type="GO" id="GO:0005634">
    <property type="term" value="C:nucleus"/>
    <property type="evidence" value="ECO:0007669"/>
    <property type="project" value="UniProtKB-SubCell"/>
</dbReference>
<keyword evidence="3" id="KW-0175">Coiled coil</keyword>
<dbReference type="Proteomes" id="UP000800092">
    <property type="component" value="Unassembled WGS sequence"/>
</dbReference>
<feature type="compositionally biased region" description="Gly residues" evidence="4">
    <location>
        <begin position="268"/>
        <end position="280"/>
    </location>
</feature>
<feature type="domain" description="INO80 complex subunit F" evidence="5">
    <location>
        <begin position="21"/>
        <end position="67"/>
    </location>
</feature>
<sequence>MPPSAGSTQNTPLPPSVEKAYYRKCIELKRRINEVEESNDAYRLRKVRLNRAILKMRLERAFLLEQLQKRMEYNADDSDRSTSPPPTVRDPFPAAASVRYDSKNPQDKPMRSKRSHRKTSPDTAQNMPSPPHQPSFSGQHIISPPQTTPEHSRAIYPTVMNGTTPTNPSIAAAPPNAGPTPSFGTPGPANQPVSFAAINQPPPSAESISEERRLSHQENGGPEYSRDHVGGGVTGAAVSAGPEVIVDANGERRVQPDTEMGEAHPEGPSGGGGGFTAVNQ</sequence>
<feature type="compositionally biased region" description="Polar residues" evidence="4">
    <location>
        <begin position="160"/>
        <end position="169"/>
    </location>
</feature>
<feature type="compositionally biased region" description="Polar residues" evidence="4">
    <location>
        <begin position="134"/>
        <end position="149"/>
    </location>
</feature>
<evidence type="ECO:0000313" key="6">
    <source>
        <dbReference type="EMBL" id="KAF2232694.1"/>
    </source>
</evidence>
<evidence type="ECO:0000256" key="1">
    <source>
        <dbReference type="ARBA" id="ARBA00004123"/>
    </source>
</evidence>
<evidence type="ECO:0000256" key="3">
    <source>
        <dbReference type="SAM" id="Coils"/>
    </source>
</evidence>
<evidence type="ECO:0000259" key="5">
    <source>
        <dbReference type="Pfam" id="PF24245"/>
    </source>
</evidence>
<keyword evidence="2" id="KW-0539">Nucleus</keyword>
<gene>
    <name evidence="6" type="ORF">EV356DRAFT_534416</name>
</gene>
<feature type="compositionally biased region" description="Basic and acidic residues" evidence="4">
    <location>
        <begin position="249"/>
        <end position="265"/>
    </location>
</feature>
<dbReference type="EMBL" id="ML991813">
    <property type="protein sequence ID" value="KAF2232694.1"/>
    <property type="molecule type" value="Genomic_DNA"/>
</dbReference>
<proteinExistence type="predicted"/>
<name>A0A6A6H3M2_VIRVR</name>
<evidence type="ECO:0000256" key="4">
    <source>
        <dbReference type="SAM" id="MobiDB-lite"/>
    </source>
</evidence>
<evidence type="ECO:0000256" key="2">
    <source>
        <dbReference type="ARBA" id="ARBA00023242"/>
    </source>
</evidence>
<dbReference type="InterPro" id="IPR056513">
    <property type="entry name" value="INO80F"/>
</dbReference>
<feature type="coiled-coil region" evidence="3">
    <location>
        <begin position="25"/>
        <end position="52"/>
    </location>
</feature>
<dbReference type="Pfam" id="PF24245">
    <property type="entry name" value="INO80F"/>
    <property type="match status" value="1"/>
</dbReference>
<organism evidence="6 7">
    <name type="scientific">Viridothelium virens</name>
    <name type="common">Speckled blister lichen</name>
    <name type="synonym">Trypethelium virens</name>
    <dbReference type="NCBI Taxonomy" id="1048519"/>
    <lineage>
        <taxon>Eukaryota</taxon>
        <taxon>Fungi</taxon>
        <taxon>Dikarya</taxon>
        <taxon>Ascomycota</taxon>
        <taxon>Pezizomycotina</taxon>
        <taxon>Dothideomycetes</taxon>
        <taxon>Dothideomycetes incertae sedis</taxon>
        <taxon>Trypetheliales</taxon>
        <taxon>Trypetheliaceae</taxon>
        <taxon>Viridothelium</taxon>
    </lineage>
</organism>
<feature type="region of interest" description="Disordered" evidence="4">
    <location>
        <begin position="74"/>
        <end position="280"/>
    </location>
</feature>
<keyword evidence="7" id="KW-1185">Reference proteome</keyword>
<feature type="compositionally biased region" description="Basic and acidic residues" evidence="4">
    <location>
        <begin position="100"/>
        <end position="110"/>
    </location>
</feature>